<sequence>MDRYKFFDINITSLEGLKSRKNRFSPLESKFYAVASIATSTGAFASTQQTLLSTPLGNKNHFWNSFSPMRFDAKESNLRCEYPLLVIQLRKTRALRDDKDVSEALIVPLIELFENSRIDKPGCSNSAVFRVVSHQKANSAKQAKLGFLYFSYEFSNRSNMAKQQVTNGSEGDVWDSESVRTYRDTNQKYYQLKDINNAVYQLLFFR</sequence>
<name>W9T195_9ROSA</name>
<evidence type="ECO:0000313" key="2">
    <source>
        <dbReference type="Proteomes" id="UP000030645"/>
    </source>
</evidence>
<protein>
    <recommendedName>
        <fullName evidence="3">C2 NT-type domain-containing protein</fullName>
    </recommendedName>
</protein>
<organism evidence="1 2">
    <name type="scientific">Morus notabilis</name>
    <dbReference type="NCBI Taxonomy" id="981085"/>
    <lineage>
        <taxon>Eukaryota</taxon>
        <taxon>Viridiplantae</taxon>
        <taxon>Streptophyta</taxon>
        <taxon>Embryophyta</taxon>
        <taxon>Tracheophyta</taxon>
        <taxon>Spermatophyta</taxon>
        <taxon>Magnoliopsida</taxon>
        <taxon>eudicotyledons</taxon>
        <taxon>Gunneridae</taxon>
        <taxon>Pentapetalae</taxon>
        <taxon>rosids</taxon>
        <taxon>fabids</taxon>
        <taxon>Rosales</taxon>
        <taxon>Moraceae</taxon>
        <taxon>Moreae</taxon>
        <taxon>Morus</taxon>
    </lineage>
</organism>
<keyword evidence="2" id="KW-1185">Reference proteome</keyword>
<gene>
    <name evidence="1" type="ORF">L484_000313</name>
</gene>
<accession>W9T195</accession>
<dbReference type="Proteomes" id="UP000030645">
    <property type="component" value="Unassembled WGS sequence"/>
</dbReference>
<proteinExistence type="predicted"/>
<evidence type="ECO:0008006" key="3">
    <source>
        <dbReference type="Google" id="ProtNLM"/>
    </source>
</evidence>
<reference evidence="2" key="1">
    <citation type="submission" date="2013-01" db="EMBL/GenBank/DDBJ databases">
        <title>Draft Genome Sequence of a Mulberry Tree, Morus notabilis C.K. Schneid.</title>
        <authorList>
            <person name="He N."/>
            <person name="Zhao S."/>
        </authorList>
    </citation>
    <scope>NUCLEOTIDE SEQUENCE</scope>
</reference>
<dbReference type="EMBL" id="KE618744">
    <property type="protein sequence ID" value="EXC35580.1"/>
    <property type="molecule type" value="Genomic_DNA"/>
</dbReference>
<evidence type="ECO:0000313" key="1">
    <source>
        <dbReference type="EMBL" id="EXC35580.1"/>
    </source>
</evidence>
<dbReference type="AlphaFoldDB" id="W9T195"/>